<proteinExistence type="inferred from homology"/>
<evidence type="ECO:0000259" key="19">
    <source>
        <dbReference type="PROSITE" id="PS51217"/>
    </source>
</evidence>
<evidence type="ECO:0000256" key="16">
    <source>
        <dbReference type="PROSITE-ProRule" id="PRU00560"/>
    </source>
</evidence>
<keyword evidence="9 15" id="KW-0460">Magnesium</keyword>
<dbReference type="InterPro" id="IPR038726">
    <property type="entry name" value="PDDEXK_AddAB-type"/>
</dbReference>
<feature type="region of interest" description="Nuclease activity, interacts with RecD and RecA" evidence="15">
    <location>
        <begin position="1143"/>
        <end position="1482"/>
    </location>
</feature>
<dbReference type="InterPro" id="IPR000212">
    <property type="entry name" value="DNA_helicase_UvrD/REP"/>
</dbReference>
<keyword evidence="10 15" id="KW-0238">DNA-binding</keyword>
<keyword evidence="3 15" id="KW-0547">Nucleotide-binding</keyword>
<keyword evidence="2 15" id="KW-0479">Metal-binding</keyword>
<evidence type="ECO:0000256" key="9">
    <source>
        <dbReference type="ARBA" id="ARBA00022842"/>
    </source>
</evidence>
<dbReference type="GO" id="GO:0009338">
    <property type="term" value="C:exodeoxyribonuclease V complex"/>
    <property type="evidence" value="ECO:0007669"/>
    <property type="project" value="TreeGrafter"/>
</dbReference>
<dbReference type="Gene3D" id="3.40.50.300">
    <property type="entry name" value="P-loop containing nucleotide triphosphate hydrolases"/>
    <property type="match status" value="3"/>
</dbReference>
<dbReference type="GO" id="GO:0005524">
    <property type="term" value="F:ATP binding"/>
    <property type="evidence" value="ECO:0007669"/>
    <property type="project" value="UniProtKB-UniRule"/>
</dbReference>
<dbReference type="PANTHER" id="PTHR11070">
    <property type="entry name" value="UVRD / RECB / PCRA DNA HELICASE FAMILY MEMBER"/>
    <property type="match status" value="1"/>
</dbReference>
<dbReference type="EC" id="5.6.2.4" evidence="15"/>
<comment type="miscellaneous">
    <text evidence="15">In the RecBCD complex, RecB has a slow 3'-5' helicase, an exonuclease activity and loads RecA onto ssDNA, RecD has a fast 5'-3' helicase activity, while RecC stimulates the ATPase and processivity of the RecB helicase and contributes to recognition of the Chi site.</text>
</comment>
<sequence>MKHDIHSPNIETNTQTNIDEARIKEDAESLSHLPPAVTLPLTGRHLIEASAGTGKTWTLTGVMLRLIVQAGQPCEKIIATTFTRSAAAEMRQRIRERLQDFYQLLQMINHSTFTPLNDSELDSSKAIAVQKYAHFIAQVQALAAQKNLLGKYQDPINKHIIEWVAKQVFGLPVDVTAAASPKVSPRASLNTLKPTADDSENSTHKPAKNTVNFRIALQRTTLALNQLDRLFVSTLDSLCQKWLREYSSETGFSAEVQISNDVSGIIRGMIHDQIRAFMAQVNANMPELYPMMFDNNVFLPVADYYEAVNRALNFYTADIDTVSLTAFDTTAIKSLMQSIADDNDSGFEAYFDSDFRKAQGFSAGNKLHKHFNEIKNLQNLLSTGDITNVFTMYKVGNILKVLEGIEDLYVNNKGFNGKKEQQSATFKSFDIVDNIWQLIQQTQALQDYFKQVNFYFTQFISRYVRTHLPKRLESQRLTTFALQLARLNDALSGKKGQSLARYIRHQYPIALIDESQDINTEQALLIQRVYLQDFEPDTAEKSNGKKYHTPSQFLLLVGDPKQAIYGFRGGDVQNYTTLKKLFPEQPKSLNQNHRSSAALIDSLNHWYGVGKQDIDPNQADQLPNVNQQPYFMGREIYYRKISATRQTAELVVGNAAENEAASLPAFNHIAIEYKAPYSQPVVAVAENDGISNDTDSLTDIISSPDERAVDYADAIAAQIFDLFDDGKPLNYQTRGLTLSDICVLAVKNNELHTIEKRLHHHGIATVRGGSQSVFGDSMSVDLMTLQSVLLTPFSESKLKSLMLSSFFQLTLEQINQLYDALNQTNAQAAQGQAHQAAINTSLAEIQQLVLIASELWQKHSFLVAIQWLLNQPLTLPNQITRNFWQRLAKHPNGERLLIDLRQLLDIISDQFNGQVGEHQLFEWFCAQVQQQPKEDWSTQQRLPSDEGVQLMTVHASKGLEFPIVFVVGFTGESKSKFHGAPLYLYGIQTTHQATPQLTQNNDNPLLSRRLTALPSQIADNNSINPINYVAIEDQSAYEERLRLLYVALTRAKEQVYLVTVAKKSAVKNSALTPFMDDLAKFAVKETLTKTTHIIDSNSLSKYYDSKLKLTTKKNEQNATVAKTVAKIDYDEIIKVITIDTFKGWANTSFTALSRYIDHTSVDTVVNAEDRQDDDILSAAQTRLLPIHNGRLAGESSNEVNSIRFNFEKGTNPGTFLHSVLEDIANNYNETPELAVPQQDARSDKLKRWSVMVDRTLRRYQMPSSYFSTKESSAGQYGNWHDINIDDLQPDYIALVDWLDDIIHTPLAASAVPLVNIKYNQKVAELGFNLRLNQHLSFSDLNALFHQFDIPLQLQSQEVNTMIWQYLKGEIDLVYQHGTQFFIVDYKSNYLGNDFDNYNPAALYDAMTTHSYWLQASIYQVALHRYLKLRLPNYDINTHLGAVEYAFLRGMSPEHDTRGKLVKQFDSDFILALDDMFGYPNGN</sequence>
<feature type="binding site" evidence="15">
    <location>
        <position position="1217"/>
    </location>
    <ligand>
        <name>Mg(2+)</name>
        <dbReference type="ChEBI" id="CHEBI:18420"/>
    </ligand>
</feature>
<dbReference type="Pfam" id="PF13361">
    <property type="entry name" value="UvrD_C"/>
    <property type="match status" value="1"/>
</dbReference>
<feature type="active site" description="For nuclease activity" evidence="15">
    <location>
        <position position="1384"/>
    </location>
</feature>
<feature type="domain" description="UvrD-like helicase C-terminal" evidence="19">
    <location>
        <begin position="660"/>
        <end position="958"/>
    </location>
</feature>
<dbReference type="InterPro" id="IPR014016">
    <property type="entry name" value="UvrD-like_ATP-bd"/>
</dbReference>
<dbReference type="InterPro" id="IPR004586">
    <property type="entry name" value="RecB"/>
</dbReference>
<dbReference type="Pfam" id="PF12705">
    <property type="entry name" value="PDDEXK_1"/>
    <property type="match status" value="1"/>
</dbReference>
<dbReference type="EC" id="3.1.11.5" evidence="15"/>
<evidence type="ECO:0000256" key="7">
    <source>
        <dbReference type="ARBA" id="ARBA00022839"/>
    </source>
</evidence>
<comment type="domain">
    <text evidence="15">The C-terminal domain has nuclease activity and interacts with RecD. It interacts with RecA, facilitating its loading onto ssDNA.</text>
</comment>
<comment type="cofactor">
    <cofactor evidence="15">
        <name>Mg(2+)</name>
        <dbReference type="ChEBI" id="CHEBI:18420"/>
    </cofactor>
    <text evidence="15">Binds 1 Mg(2+) ion per subunit.</text>
</comment>
<feature type="region of interest" description="Disordered" evidence="17">
    <location>
        <begin position="186"/>
        <end position="206"/>
    </location>
</feature>
<evidence type="ECO:0000256" key="8">
    <source>
        <dbReference type="ARBA" id="ARBA00022840"/>
    </source>
</evidence>
<dbReference type="Gene3D" id="3.90.320.10">
    <property type="match status" value="1"/>
</dbReference>
<dbReference type="InterPro" id="IPR011604">
    <property type="entry name" value="PDDEXK-like_dom_sf"/>
</dbReference>
<dbReference type="PROSITE" id="PS51217">
    <property type="entry name" value="UVRD_HELICASE_CTER"/>
    <property type="match status" value="1"/>
</dbReference>
<dbReference type="GO" id="GO:0000287">
    <property type="term" value="F:magnesium ion binding"/>
    <property type="evidence" value="ECO:0007669"/>
    <property type="project" value="UniProtKB-UniRule"/>
</dbReference>
<keyword evidence="8 15" id="KW-0067">ATP-binding</keyword>
<dbReference type="SUPFAM" id="SSF52980">
    <property type="entry name" value="Restriction endonuclease-like"/>
    <property type="match status" value="1"/>
</dbReference>
<dbReference type="HAMAP" id="MF_01485">
    <property type="entry name" value="RecB"/>
    <property type="match status" value="1"/>
</dbReference>
<evidence type="ECO:0000256" key="13">
    <source>
        <dbReference type="ARBA" id="ARBA00034617"/>
    </source>
</evidence>
<comment type="catalytic activity">
    <reaction evidence="15">
        <text>Exonucleolytic cleavage (in the presence of ATP) in either 5'- to 3'- or 3'- to 5'-direction to yield 5'-phosphooligonucleotides.</text>
        <dbReference type="EC" id="3.1.11.5"/>
    </reaction>
</comment>
<dbReference type="InterPro" id="IPR011335">
    <property type="entry name" value="Restrct_endonuc-II-like"/>
</dbReference>
<comment type="catalytic activity">
    <reaction evidence="13 15">
        <text>Couples ATP hydrolysis with the unwinding of duplex DNA by translocating in the 3'-5' direction.</text>
        <dbReference type="EC" id="5.6.2.4"/>
    </reaction>
</comment>
<evidence type="ECO:0000256" key="11">
    <source>
        <dbReference type="ARBA" id="ARBA00023204"/>
    </source>
</evidence>
<feature type="binding site" evidence="15">
    <location>
        <position position="1384"/>
    </location>
    <ligand>
        <name>Mg(2+)</name>
        <dbReference type="ChEBI" id="CHEBI:18420"/>
    </ligand>
</feature>
<keyword evidence="11 15" id="KW-0234">DNA repair</keyword>
<comment type="domain">
    <text evidence="15">The N-terminal DNA-binding domain is a ssDNA-dependent ATPase and has ATP-dependent 3'-5' helicase function. This domain interacts with RecC.</text>
</comment>
<evidence type="ECO:0000256" key="14">
    <source>
        <dbReference type="ARBA" id="ARBA00048988"/>
    </source>
</evidence>
<comment type="catalytic activity">
    <reaction evidence="14 15">
        <text>ATP + H2O = ADP + phosphate + H(+)</text>
        <dbReference type="Rhea" id="RHEA:13065"/>
        <dbReference type="ChEBI" id="CHEBI:15377"/>
        <dbReference type="ChEBI" id="CHEBI:15378"/>
        <dbReference type="ChEBI" id="CHEBI:30616"/>
        <dbReference type="ChEBI" id="CHEBI:43474"/>
        <dbReference type="ChEBI" id="CHEBI:456216"/>
        <dbReference type="EC" id="5.6.2.4"/>
    </reaction>
</comment>
<feature type="binding site" evidence="15">
    <location>
        <position position="1371"/>
    </location>
    <ligand>
        <name>Mg(2+)</name>
        <dbReference type="ChEBI" id="CHEBI:18420"/>
    </ligand>
</feature>
<keyword evidence="1 15" id="KW-0540">Nuclease</keyword>
<dbReference type="GO" id="GO:0000724">
    <property type="term" value="P:double-strand break repair via homologous recombination"/>
    <property type="evidence" value="ECO:0007669"/>
    <property type="project" value="UniProtKB-UniRule"/>
</dbReference>
<keyword evidence="12 15" id="KW-0413">Isomerase</keyword>
<dbReference type="PANTHER" id="PTHR11070:SF23">
    <property type="entry name" value="RECBCD ENZYME SUBUNIT RECB"/>
    <property type="match status" value="1"/>
</dbReference>
<dbReference type="Gene3D" id="1.10.486.10">
    <property type="entry name" value="PCRA, domain 4"/>
    <property type="match status" value="1"/>
</dbReference>
<accession>A0A6P1KD04</accession>
<reference evidence="20" key="1">
    <citation type="journal article" date="2020" name="Microbiol. Resour. Announc.">
        <title>Complete Genome Sequence of Moraxella osloensis Strain YV1, Isolated from an Australian Wastewater Treatment Plant.</title>
        <authorList>
            <person name="Batinovic S."/>
            <person name="Rice D.T.F."/>
            <person name="Seviour R.J."/>
            <person name="Petrovski S."/>
        </authorList>
    </citation>
    <scope>NUCLEOTIDE SEQUENCE</scope>
    <source>
        <strain evidence="20">YV1</strain>
    </source>
</reference>
<evidence type="ECO:0000313" key="20">
    <source>
        <dbReference type="EMBL" id="QHG09466.1"/>
    </source>
</evidence>
<dbReference type="GO" id="GO:0003677">
    <property type="term" value="F:DNA binding"/>
    <property type="evidence" value="ECO:0007669"/>
    <property type="project" value="UniProtKB-UniRule"/>
</dbReference>
<evidence type="ECO:0000259" key="18">
    <source>
        <dbReference type="PROSITE" id="PS51198"/>
    </source>
</evidence>
<organism evidence="20">
    <name type="scientific">Faucicola osloensis</name>
    <name type="common">Moraxella osloensis</name>
    <dbReference type="NCBI Taxonomy" id="34062"/>
    <lineage>
        <taxon>Bacteria</taxon>
        <taxon>Pseudomonadati</taxon>
        <taxon>Pseudomonadota</taxon>
        <taxon>Gammaproteobacteria</taxon>
        <taxon>Moraxellales</taxon>
        <taxon>Moraxellaceae</taxon>
        <taxon>Faucicola</taxon>
    </lineage>
</organism>
<evidence type="ECO:0000256" key="1">
    <source>
        <dbReference type="ARBA" id="ARBA00022722"/>
    </source>
</evidence>
<dbReference type="Pfam" id="PF00580">
    <property type="entry name" value="UvrD-helicase"/>
    <property type="match status" value="1"/>
</dbReference>
<keyword evidence="5 15" id="KW-0378">Hydrolase</keyword>
<dbReference type="EMBL" id="CP047226">
    <property type="protein sequence ID" value="QHG09466.1"/>
    <property type="molecule type" value="Genomic_DNA"/>
</dbReference>
<dbReference type="InterPro" id="IPR027417">
    <property type="entry name" value="P-loop_NTPase"/>
</dbReference>
<dbReference type="PROSITE" id="PS51198">
    <property type="entry name" value="UVRD_HELICASE_ATP_BIND"/>
    <property type="match status" value="1"/>
</dbReference>
<evidence type="ECO:0000256" key="3">
    <source>
        <dbReference type="ARBA" id="ARBA00022741"/>
    </source>
</evidence>
<dbReference type="CDD" id="cd22352">
    <property type="entry name" value="RecB_C-like"/>
    <property type="match status" value="1"/>
</dbReference>
<comment type="subunit">
    <text evidence="15">Heterotrimer of RecB, RecC and RecD. All subunits contribute to DNA-binding. Interacts with RecA.</text>
</comment>
<dbReference type="GO" id="GO:0043138">
    <property type="term" value="F:3'-5' DNA helicase activity"/>
    <property type="evidence" value="ECO:0007669"/>
    <property type="project" value="UniProtKB-UniRule"/>
</dbReference>
<evidence type="ECO:0000256" key="4">
    <source>
        <dbReference type="ARBA" id="ARBA00022763"/>
    </source>
</evidence>
<name>A0A6P1KD04_FAUOS</name>
<evidence type="ECO:0000256" key="2">
    <source>
        <dbReference type="ARBA" id="ARBA00022723"/>
    </source>
</evidence>
<feature type="domain" description="UvrD-like helicase ATP-binding" evidence="18">
    <location>
        <begin position="28"/>
        <end position="596"/>
    </location>
</feature>
<feature type="binding site" evidence="16">
    <location>
        <begin position="49"/>
        <end position="56"/>
    </location>
    <ligand>
        <name>ATP</name>
        <dbReference type="ChEBI" id="CHEBI:30616"/>
    </ligand>
</feature>
<evidence type="ECO:0000256" key="15">
    <source>
        <dbReference type="HAMAP-Rule" id="MF_01485"/>
    </source>
</evidence>
<evidence type="ECO:0000256" key="5">
    <source>
        <dbReference type="ARBA" id="ARBA00022801"/>
    </source>
</evidence>
<gene>
    <name evidence="15" type="primary">recB</name>
    <name evidence="20" type="ORF">GSF12_05915</name>
</gene>
<keyword evidence="4 15" id="KW-0227">DNA damage</keyword>
<protein>
    <recommendedName>
        <fullName evidence="15">RecBCD enzyme subunit RecB</fullName>
        <ecNumber evidence="15">3.1.11.5</ecNumber>
        <ecNumber evidence="15">5.6.2.4</ecNumber>
    </recommendedName>
    <alternativeName>
        <fullName evidence="15">DNA 3'-5' helicase subunit RecB</fullName>
    </alternativeName>
    <alternativeName>
        <fullName evidence="15">Exonuclease V subunit RecB</fullName>
        <shortName evidence="15">ExoV subunit RecB</shortName>
    </alternativeName>
    <alternativeName>
        <fullName evidence="15">Helicase/nuclease RecBCD subunit RecB</fullName>
    </alternativeName>
</protein>
<evidence type="ECO:0000256" key="12">
    <source>
        <dbReference type="ARBA" id="ARBA00023235"/>
    </source>
</evidence>
<dbReference type="InterPro" id="IPR014017">
    <property type="entry name" value="DNA_helicase_UvrD-like_C"/>
</dbReference>
<evidence type="ECO:0000256" key="17">
    <source>
        <dbReference type="SAM" id="MobiDB-lite"/>
    </source>
</evidence>
<evidence type="ECO:0000256" key="6">
    <source>
        <dbReference type="ARBA" id="ARBA00022806"/>
    </source>
</evidence>
<keyword evidence="7 15" id="KW-0269">Exonuclease</keyword>
<comment type="function">
    <text evidence="15">A helicase/nuclease that prepares dsDNA breaks (DSB) for recombinational DNA repair. Binds to DSBs and unwinds DNA via a highly rapid and processive ATP-dependent bidirectional helicase activity. Unwinds dsDNA until it encounters a Chi (crossover hotspot instigator) sequence from the 3' direction. Cuts ssDNA a few nucleotides 3' to the Chi site. The properties and activities of the enzyme are changed at Chi. The Chi-altered holoenzyme produces a long 3'-ssDNA overhang and facilitates RecA-binding to the ssDNA for homologous DNA recombination and repair. Holoenzyme degrades any linearized DNA that is unable to undergo homologous recombination. In the holoenzyme this subunit contributes ATPase, 3'-5' helicase, exonuclease activity and loads RecA onto ssDNA.</text>
</comment>
<dbReference type="SUPFAM" id="SSF52540">
    <property type="entry name" value="P-loop containing nucleoside triphosphate hydrolases"/>
    <property type="match status" value="1"/>
</dbReference>
<comment type="similarity">
    <text evidence="15">Belongs to the helicase family. UvrD subfamily.</text>
</comment>
<dbReference type="GO" id="GO:0008854">
    <property type="term" value="F:exodeoxyribonuclease V activity"/>
    <property type="evidence" value="ECO:0007669"/>
    <property type="project" value="UniProtKB-EC"/>
</dbReference>
<keyword evidence="6 15" id="KW-0347">Helicase</keyword>
<evidence type="ECO:0000256" key="10">
    <source>
        <dbReference type="ARBA" id="ARBA00023125"/>
    </source>
</evidence>
<dbReference type="GO" id="GO:0005829">
    <property type="term" value="C:cytosol"/>
    <property type="evidence" value="ECO:0007669"/>
    <property type="project" value="TreeGrafter"/>
</dbReference>
<feature type="region of interest" description="DNA-binding and helicase activity, interacts with RecC" evidence="15">
    <location>
        <begin position="1"/>
        <end position="1110"/>
    </location>
</feature>